<evidence type="ECO:0000313" key="2">
    <source>
        <dbReference type="Proteomes" id="UP000234254"/>
    </source>
</evidence>
<dbReference type="VEuPathDB" id="FungiDB:P168DRAFT_149043"/>
<dbReference type="EMBL" id="MSFM01000005">
    <property type="protein sequence ID" value="PKY05317.1"/>
    <property type="molecule type" value="Genomic_DNA"/>
</dbReference>
<dbReference type="Proteomes" id="UP000234254">
    <property type="component" value="Unassembled WGS sequence"/>
</dbReference>
<gene>
    <name evidence="1" type="ORF">P168DRAFT_149043</name>
</gene>
<dbReference type="RefSeq" id="XP_024693911.1">
    <property type="nucleotide sequence ID" value="XM_024832790.1"/>
</dbReference>
<keyword evidence="2" id="KW-1185">Reference proteome</keyword>
<organism evidence="1 2">
    <name type="scientific">Aspergillus campestris (strain IBT 28561)</name>
    <dbReference type="NCBI Taxonomy" id="1392248"/>
    <lineage>
        <taxon>Eukaryota</taxon>
        <taxon>Fungi</taxon>
        <taxon>Dikarya</taxon>
        <taxon>Ascomycota</taxon>
        <taxon>Pezizomycotina</taxon>
        <taxon>Eurotiomycetes</taxon>
        <taxon>Eurotiomycetidae</taxon>
        <taxon>Eurotiales</taxon>
        <taxon>Aspergillaceae</taxon>
        <taxon>Aspergillus</taxon>
        <taxon>Aspergillus subgen. Circumdati</taxon>
    </lineage>
</organism>
<name>A0A2I1D611_ASPC2</name>
<comment type="caution">
    <text evidence="1">The sequence shown here is derived from an EMBL/GenBank/DDBJ whole genome shotgun (WGS) entry which is preliminary data.</text>
</comment>
<proteinExistence type="predicted"/>
<sequence length="71" mass="8187">MSRDKFPVCDLDLHGSNVLFPTYRLPVPQITDWPSSPGGLYFSRLWPQSQSVRALNTLNTIHTVDYSWHNI</sequence>
<protein>
    <submittedName>
        <fullName evidence="1">Uncharacterized protein</fullName>
    </submittedName>
</protein>
<dbReference type="AlphaFoldDB" id="A0A2I1D611"/>
<dbReference type="GeneID" id="36540312"/>
<evidence type="ECO:0000313" key="1">
    <source>
        <dbReference type="EMBL" id="PKY05317.1"/>
    </source>
</evidence>
<reference evidence="1" key="1">
    <citation type="submission" date="2016-12" db="EMBL/GenBank/DDBJ databases">
        <title>The genomes of Aspergillus section Nigri reveals drivers in fungal speciation.</title>
        <authorList>
            <consortium name="DOE Joint Genome Institute"/>
            <person name="Vesth T.C."/>
            <person name="Nybo J."/>
            <person name="Theobald S."/>
            <person name="Brandl J."/>
            <person name="Frisvad J.C."/>
            <person name="Nielsen K.F."/>
            <person name="Lyhne E.K."/>
            <person name="Kogle M.E."/>
            <person name="Kuo A."/>
            <person name="Riley R."/>
            <person name="Clum A."/>
            <person name="Nolan M."/>
            <person name="Lipzen A."/>
            <person name="Salamov A."/>
            <person name="Henrissat B."/>
            <person name="Wiebenga A."/>
            <person name="De vries R.P."/>
            <person name="Grigoriev I.V."/>
            <person name="Mortensen U.H."/>
            <person name="Andersen M.R."/>
            <person name="Baker S.E."/>
        </authorList>
    </citation>
    <scope>NUCLEOTIDE SEQUENCE</scope>
    <source>
        <strain evidence="1">IBT 28561</strain>
    </source>
</reference>
<accession>A0A2I1D611</accession>